<feature type="region of interest" description="Disordered" evidence="1">
    <location>
        <begin position="1065"/>
        <end position="1088"/>
    </location>
</feature>
<reference evidence="2" key="1">
    <citation type="submission" date="2021-02" db="EMBL/GenBank/DDBJ databases">
        <authorList>
            <person name="Bekaert M."/>
        </authorList>
    </citation>
    <scope>NUCLEOTIDE SEQUENCE</scope>
    <source>
        <strain evidence="2">IoA-00</strain>
    </source>
</reference>
<accession>A0A7R8H875</accession>
<dbReference type="OrthoDB" id="10692368at2759"/>
<gene>
    <name evidence="2" type="ORF">LSAA_8943</name>
</gene>
<feature type="region of interest" description="Disordered" evidence="1">
    <location>
        <begin position="51"/>
        <end position="96"/>
    </location>
</feature>
<keyword evidence="3" id="KW-1185">Reference proteome</keyword>
<name>A0A7R8H875_LEPSM</name>
<feature type="compositionally biased region" description="Polar residues" evidence="1">
    <location>
        <begin position="71"/>
        <end position="82"/>
    </location>
</feature>
<feature type="region of interest" description="Disordered" evidence="1">
    <location>
        <begin position="628"/>
        <end position="648"/>
    </location>
</feature>
<protein>
    <submittedName>
        <fullName evidence="2">(salmon louse) hypothetical protein</fullName>
    </submittedName>
</protein>
<evidence type="ECO:0000256" key="1">
    <source>
        <dbReference type="SAM" id="MobiDB-lite"/>
    </source>
</evidence>
<feature type="compositionally biased region" description="Low complexity" evidence="1">
    <location>
        <begin position="1590"/>
        <end position="1603"/>
    </location>
</feature>
<proteinExistence type="predicted"/>
<evidence type="ECO:0000313" key="2">
    <source>
        <dbReference type="EMBL" id="CAF2925018.1"/>
    </source>
</evidence>
<feature type="compositionally biased region" description="Low complexity" evidence="1">
    <location>
        <begin position="1066"/>
        <end position="1083"/>
    </location>
</feature>
<feature type="region of interest" description="Disordered" evidence="1">
    <location>
        <begin position="1590"/>
        <end position="1614"/>
    </location>
</feature>
<sequence length="2034" mass="232109">MKRVGTSKSPKTEKAVFYGLPVQFGDWVPLNQAQDTIKSVANSFFSNGDRRTRIDAPRGGHRRDRKIFGGRTQNFSPFQTHFQQQGGGGHKRKDPEPEIITLRPDSNFEEPINNFKIVVSPNKPFVPPQTASIITGETATNILPPPIIKTLKAPDLTKEKPSLILEEELEELNSNNRDFIIKHPQSGLIITPSPDQWKATGTQVTANENPFQTTHNKQPQIITASSNQIRGVQNRGDTKVFLRDEDDEIREELSNPFLRNVQNSQEIIVDGDSVVHFTINKKEPKSLNYETSGKVHHIHQGQRPKNEQIQNNQAHQHINERAQNQIISQEHIIHHEHEQHQRQRTSSEHRPVHEHPNNIQTHYTINEQRQPEIRVVVNEQKIIHQPQDQGNQQEEYKIVNEHKSFHNIQEHNKEEQRLPQVHTVVQEQRIIHNPQNQRNHHQGQRVHNEYKSSFQTHHNNQEQHVANENKLSQNIQNTKNHQIVNENIQNAQNPRIVREHSQYAQNHQIVNENIENPLIVREHSQYAQNHPVLKEQKLSHNTRNDQQHYVQNSRQHHVVNEQNLAQNIQHSQQHHVVNVPNLAQNIQNAQEYNRIMNEQKLSQGIQNAEEHHRAVNEQKLPQNVQNVQTETVNPSQQQSVNTSPQYFDSQNFRNTQQQRFQNNQARDQNNLHTRQRFQSYTNIKGIHTPKDLRSFAEHLRQKIQAQRNQEQLNIQKSLNQRNSEEQNIQNSQDQRNQQELNLQNSPDQRNQQDKIFNMSKMKDKPLEIFRITTLTSRFMPKNLSGSNPVHPSSTLVFILNKVSHSKVFPVLVDDSKSLSLTNNVLTTSQNLKRPEPSLVSVQSGQSQLNVPFIDVHNEDPSLLPSVFVAPLGFDIPHGFAGHPLPYDPLVKDDNYIRHQYVSRSPILHTTTRPSLETFYRNKAKNTESYEAKKRQKKRILTKIVRKPINFNRQYFSSQAAKFQRLANPNGEQTTTLTTVTFPSLSTPTISLPVTSANTEESLFRNSDKTYSVVSNNGQEIRKQDSLFEEESLAKFGCVKAQKEKKCGSQFRIEIIEISFTQPPLPQLQHHQQQQHTESTQDSQQNERPSTLNKFKFRKFNYNGNNQRQSNSEGTGYGQRLRARKRPTFWALQVSTESLYNHHRYNEADSYKKRYRPFFDTLYDNLNDQPSQKPSTSYIRPRNIWSKKRRPTSSPFNPTIAAEIYEVHPKSRARISQRTSTTATTTSEVPLLPRRDIFVSDIPSTTGSAAFIEKESTTLSASLFDFSRLPLYPSNVHEIKTEELAAPHTTLPSAVQEINSNGLINGDELQFGESQKVQTLWNDVSSVTHKNSEEVNDSVYDTYPKDTLFQQDNQNYDVDNHESQEIVDEVEGFENNYSSLVLTESEPNVVVFKNVHDDSLIAEVQDGSEGSLNQGSRIINAFPQIELGIEEEVSTKTPTNQRLSSYKKPISLVDELAERHDSQSSYVTENIINEHSQQNHNTHHFEISNSDWTPIPSYVEIVRTEAPSNKKLEESSIITKEDIVKHGGIFNIPVSFSLEGSKSTDTTQEKEGSTTELFAAETITAIPEPTTTEKLIIEAATHYVPTTKLAETTTSEYTETTSPPITTPEEPPSTTTTAKHVITTTVIPQQDTTTLEEVSSTTEIRLQSETTLSPETTINNLDHITADSTPSIKNAETTTGQYESFDDYNPTTAGFTELNKNYQEVEIEERQNVITETLNQGFSSLDETTESLSTVRTTDQGQQTTTVASAFETTTINITPDNFKEELTTTTEVPPPEISTQPEIAHTGVFREAIVHHIPLETTLITATVTSTTTPTTTTTTTEAPLTTPDPALLFKSIYNNAQPKAIFGFEPSSKKVAFRPNWIRRKYQNRYKSPSARPLEYQSLPFAPTVIPFRFPSQSESIAPLVITSPADLPAPNQENLFAGQYPSENNELGSVPDYSPSKSKFYEKFSHQRVKNNFFNSVNNISKEKPRYPKGSDPKVFKNWGGNSLSQAEFERSILGVSTATEVSVQSRICIRGKCFDANEDTSNYFRKK</sequence>
<feature type="region of interest" description="Disordered" evidence="1">
    <location>
        <begin position="720"/>
        <end position="751"/>
    </location>
</feature>
<dbReference type="EMBL" id="HG994583">
    <property type="protein sequence ID" value="CAF2925018.1"/>
    <property type="molecule type" value="Genomic_DNA"/>
</dbReference>
<dbReference type="Proteomes" id="UP000675881">
    <property type="component" value="Chromosome 4"/>
</dbReference>
<evidence type="ECO:0000313" key="3">
    <source>
        <dbReference type="Proteomes" id="UP000675881"/>
    </source>
</evidence>
<feature type="compositionally biased region" description="Polar residues" evidence="1">
    <location>
        <begin position="720"/>
        <end position="749"/>
    </location>
</feature>
<organism evidence="2 3">
    <name type="scientific">Lepeophtheirus salmonis</name>
    <name type="common">Salmon louse</name>
    <name type="synonym">Caligus salmonis</name>
    <dbReference type="NCBI Taxonomy" id="72036"/>
    <lineage>
        <taxon>Eukaryota</taxon>
        <taxon>Metazoa</taxon>
        <taxon>Ecdysozoa</taxon>
        <taxon>Arthropoda</taxon>
        <taxon>Crustacea</taxon>
        <taxon>Multicrustacea</taxon>
        <taxon>Hexanauplia</taxon>
        <taxon>Copepoda</taxon>
        <taxon>Siphonostomatoida</taxon>
        <taxon>Caligidae</taxon>
        <taxon>Lepeophtheirus</taxon>
    </lineage>
</organism>